<dbReference type="InterPro" id="IPR012338">
    <property type="entry name" value="Beta-lactam/transpept-like"/>
</dbReference>
<protein>
    <recommendedName>
        <fullName evidence="5">serine-type D-Ala-D-Ala carboxypeptidase</fullName>
        <ecNumber evidence="5">3.4.16.4</ecNumber>
    </recommendedName>
</protein>
<dbReference type="GO" id="GO:0009002">
    <property type="term" value="F:serine-type D-Ala-D-Ala carboxypeptidase activity"/>
    <property type="evidence" value="ECO:0007669"/>
    <property type="project" value="UniProtKB-EC"/>
</dbReference>
<evidence type="ECO:0000256" key="11">
    <source>
        <dbReference type="ARBA" id="ARBA00023136"/>
    </source>
</evidence>
<evidence type="ECO:0000256" key="14">
    <source>
        <dbReference type="SAM" id="Phobius"/>
    </source>
</evidence>
<evidence type="ECO:0000256" key="12">
    <source>
        <dbReference type="ARBA" id="ARBA00023316"/>
    </source>
</evidence>
<dbReference type="GO" id="GO:0071555">
    <property type="term" value="P:cell wall organization"/>
    <property type="evidence" value="ECO:0007669"/>
    <property type="project" value="UniProtKB-KW"/>
</dbReference>
<reference evidence="17" key="1">
    <citation type="submission" date="2021-05" db="EMBL/GenBank/DDBJ databases">
        <title>Novel Bacillus species.</title>
        <authorList>
            <person name="Liu G."/>
        </authorList>
    </citation>
    <scope>NUCLEOTIDE SEQUENCE</scope>
    <source>
        <strain evidence="17">FJAT-50051</strain>
    </source>
</reference>
<evidence type="ECO:0000256" key="10">
    <source>
        <dbReference type="ARBA" id="ARBA00022989"/>
    </source>
</evidence>
<evidence type="ECO:0000256" key="2">
    <source>
        <dbReference type="ARBA" id="ARBA00004236"/>
    </source>
</evidence>
<dbReference type="PANTHER" id="PTHR30627">
    <property type="entry name" value="PEPTIDOGLYCAN D,D-TRANSPEPTIDASE"/>
    <property type="match status" value="1"/>
</dbReference>
<dbReference type="Gene3D" id="1.10.10.1230">
    <property type="entry name" value="Penicillin-binding protein, N-terminal non-catalytic domain, head sub-domain"/>
    <property type="match status" value="1"/>
</dbReference>
<dbReference type="GO" id="GO:0008658">
    <property type="term" value="F:penicillin binding"/>
    <property type="evidence" value="ECO:0007669"/>
    <property type="project" value="InterPro"/>
</dbReference>
<evidence type="ECO:0000256" key="1">
    <source>
        <dbReference type="ARBA" id="ARBA00004167"/>
    </source>
</evidence>
<comment type="caution">
    <text evidence="17">The sequence shown here is derived from an EMBL/GenBank/DDBJ whole genome shotgun (WGS) entry which is preliminary data.</text>
</comment>
<dbReference type="SUPFAM" id="SSF56519">
    <property type="entry name" value="Penicillin binding protein dimerisation domain"/>
    <property type="match status" value="1"/>
</dbReference>
<dbReference type="GO" id="GO:0009252">
    <property type="term" value="P:peptidoglycan biosynthetic process"/>
    <property type="evidence" value="ECO:0007669"/>
    <property type="project" value="UniProtKB-KW"/>
</dbReference>
<dbReference type="InterPro" id="IPR050515">
    <property type="entry name" value="Beta-lactam/transpept"/>
</dbReference>
<dbReference type="InterPro" id="IPR005311">
    <property type="entry name" value="PBP_dimer"/>
</dbReference>
<comment type="pathway">
    <text evidence="3">Cell wall biogenesis; peptidoglycan biosynthesis.</text>
</comment>
<proteinExistence type="inferred from homology"/>
<keyword evidence="7 14" id="KW-0812">Transmembrane</keyword>
<keyword evidence="10 14" id="KW-1133">Transmembrane helix</keyword>
<keyword evidence="9" id="KW-0573">Peptidoglycan synthesis</keyword>
<evidence type="ECO:0000256" key="6">
    <source>
        <dbReference type="ARBA" id="ARBA00022475"/>
    </source>
</evidence>
<comment type="catalytic activity">
    <reaction evidence="13">
        <text>Preferential cleavage: (Ac)2-L-Lys-D-Ala-|-D-Ala. Also transpeptidation of peptidyl-alanyl moieties that are N-acyl substituents of D-alanine.</text>
        <dbReference type="EC" id="3.4.16.4"/>
    </reaction>
</comment>
<dbReference type="InterPro" id="IPR036138">
    <property type="entry name" value="PBP_dimer_sf"/>
</dbReference>
<dbReference type="InterPro" id="IPR001460">
    <property type="entry name" value="PCN-bd_Tpept"/>
</dbReference>
<keyword evidence="11 14" id="KW-0472">Membrane</keyword>
<feature type="domain" description="Penicillin-binding protein transpeptidase" evidence="15">
    <location>
        <begin position="349"/>
        <end position="663"/>
    </location>
</feature>
<dbReference type="EMBL" id="JAGYPE010000004">
    <property type="protein sequence ID" value="MBS4183832.1"/>
    <property type="molecule type" value="Genomic_DNA"/>
</dbReference>
<dbReference type="Pfam" id="PF03717">
    <property type="entry name" value="PBP_dimer"/>
    <property type="match status" value="1"/>
</dbReference>
<evidence type="ECO:0000256" key="5">
    <source>
        <dbReference type="ARBA" id="ARBA00012448"/>
    </source>
</evidence>
<dbReference type="EC" id="3.4.16.4" evidence="5"/>
<organism evidence="17">
    <name type="scientific">Neobacillus citreus</name>
    <dbReference type="NCBI Taxonomy" id="2833578"/>
    <lineage>
        <taxon>Bacteria</taxon>
        <taxon>Bacillati</taxon>
        <taxon>Bacillota</taxon>
        <taxon>Bacilli</taxon>
        <taxon>Bacillales</taxon>
        <taxon>Bacillaceae</taxon>
        <taxon>Neobacillus</taxon>
    </lineage>
</organism>
<gene>
    <name evidence="17" type="ORF">KHB02_20785</name>
</gene>
<name>A0A942Y9U0_9BACI</name>
<evidence type="ECO:0000256" key="7">
    <source>
        <dbReference type="ARBA" id="ARBA00022692"/>
    </source>
</evidence>
<accession>A0A942Y9U0</accession>
<keyword evidence="12" id="KW-0961">Cell wall biogenesis/degradation</keyword>
<comment type="subcellular location">
    <subcellularLocation>
        <location evidence="2">Cell membrane</location>
    </subcellularLocation>
    <subcellularLocation>
        <location evidence="1">Membrane</location>
        <topology evidence="1">Single-pass membrane protein</topology>
    </subcellularLocation>
</comment>
<evidence type="ECO:0000256" key="13">
    <source>
        <dbReference type="ARBA" id="ARBA00034000"/>
    </source>
</evidence>
<dbReference type="PANTHER" id="PTHR30627:SF2">
    <property type="entry name" value="PEPTIDOGLYCAN D,D-TRANSPEPTIDASE MRDA"/>
    <property type="match status" value="1"/>
</dbReference>
<evidence type="ECO:0000256" key="4">
    <source>
        <dbReference type="ARBA" id="ARBA00007171"/>
    </source>
</evidence>
<dbReference type="AlphaFoldDB" id="A0A942Y9U0"/>
<evidence type="ECO:0000313" key="17">
    <source>
        <dbReference type="EMBL" id="MBS4183832.1"/>
    </source>
</evidence>
<evidence type="ECO:0000256" key="3">
    <source>
        <dbReference type="ARBA" id="ARBA00004752"/>
    </source>
</evidence>
<dbReference type="GO" id="GO:0071972">
    <property type="term" value="F:peptidoglycan L,D-transpeptidase activity"/>
    <property type="evidence" value="ECO:0007669"/>
    <property type="project" value="TreeGrafter"/>
</dbReference>
<dbReference type="SUPFAM" id="SSF56601">
    <property type="entry name" value="beta-lactamase/transpeptidase-like"/>
    <property type="match status" value="1"/>
</dbReference>
<evidence type="ECO:0000256" key="8">
    <source>
        <dbReference type="ARBA" id="ARBA00022960"/>
    </source>
</evidence>
<feature type="domain" description="Penicillin-binding protein dimerisation" evidence="16">
    <location>
        <begin position="64"/>
        <end position="302"/>
    </location>
</feature>
<evidence type="ECO:0000256" key="9">
    <source>
        <dbReference type="ARBA" id="ARBA00022984"/>
    </source>
</evidence>
<sequence>MISFEAKKNIVKSKTRWRLTSLFFVVFVLFSILILRLGFIQIFKGEAFAAQAEKTDVTPVSYSVPRGKIYDTNDRLVVYNIPEKAIIYTPPKNPQPSELLELAKKLNTFLVMTDKEINKVSDRDLKDIWLLVHNNGTDLITKKEEKLYKQEKLNDKDLYQLKLNRITESNLQALDKNLAAIYRKLSSATALTPTMVKNENVTEEEFAKVNENLDNLPGVDVTTDWKRGRTYGETFWNMLGEVTSADEGLPADKVDYYTSKGYKLNDRVGKSYIEELYDSVLQGHKEKVKTVTDQNGNVVSTKTVLEGKSGKDLVLTVDMEFQAQVEKIMQEELVSAIQKPHTDTLDTAFVVAMEPKTGRILAMSGKVYDRKSGEFTDFTPGTFTYAFEQGSVVKGATVLTGYQTGVRDFGETELDEVMRFKGSGTFSSYQVMNRINDLEALERSSNVYMWKTAIEMMGGKYVPNGTLNIDPKKIETIRYYFNQFGLGVPTGIGFDNETSGIKGTNPSTYFQIAIGQLDTYTPLQIAQYMTTIANGGYRMKPQLVKEIREPNEDGNEPGNVIDEIEPVVLNQVDMSAEMLKRVQQGFWLVTHGSQGTARGYFKDEPYNAAGKTGTSESYKNGVKTWNLSFAGYAPFDDPEIAIAVIVPNAYRDGYAQPHSAANIISQRVFRAYFDLHEKGQPTAK</sequence>
<evidence type="ECO:0000259" key="16">
    <source>
        <dbReference type="Pfam" id="PF03717"/>
    </source>
</evidence>
<dbReference type="Gene3D" id="3.40.710.10">
    <property type="entry name" value="DD-peptidase/beta-lactamase superfamily"/>
    <property type="match status" value="1"/>
</dbReference>
<evidence type="ECO:0000259" key="15">
    <source>
        <dbReference type="Pfam" id="PF00905"/>
    </source>
</evidence>
<keyword evidence="6" id="KW-1003">Cell membrane</keyword>
<dbReference type="Pfam" id="PF00905">
    <property type="entry name" value="Transpeptidase"/>
    <property type="match status" value="1"/>
</dbReference>
<dbReference type="Gene3D" id="3.90.1310.10">
    <property type="entry name" value="Penicillin-binding protein 2a (Domain 2)"/>
    <property type="match status" value="1"/>
</dbReference>
<feature type="transmembrane region" description="Helical" evidence="14">
    <location>
        <begin position="21"/>
        <end position="43"/>
    </location>
</feature>
<keyword evidence="8" id="KW-0133">Cell shape</keyword>
<comment type="similarity">
    <text evidence="4">Belongs to the transpeptidase family.</text>
</comment>
<dbReference type="GO" id="GO:0008360">
    <property type="term" value="P:regulation of cell shape"/>
    <property type="evidence" value="ECO:0007669"/>
    <property type="project" value="UniProtKB-KW"/>
</dbReference>
<dbReference type="GO" id="GO:0005886">
    <property type="term" value="C:plasma membrane"/>
    <property type="evidence" value="ECO:0007669"/>
    <property type="project" value="UniProtKB-SubCell"/>
</dbReference>